<evidence type="ECO:0000313" key="2">
    <source>
        <dbReference type="EMBL" id="MDC7675188.1"/>
    </source>
</evidence>
<gene>
    <name evidence="2" type="ORF">PQU98_03550</name>
</gene>
<protein>
    <submittedName>
        <fullName evidence="2">Helix-turn-helix transcriptional regulator</fullName>
    </submittedName>
</protein>
<dbReference type="SUPFAM" id="SSF47413">
    <property type="entry name" value="lambda repressor-like DNA-binding domains"/>
    <property type="match status" value="1"/>
</dbReference>
<dbReference type="PROSITE" id="PS50943">
    <property type="entry name" value="HTH_CROC1"/>
    <property type="match status" value="1"/>
</dbReference>
<sequence length="109" mass="11891">MSEMELYKVVGAAVAAQRKKLNLTQAEVAKEIGLTRASLANIETGRQKFMLHHIYKLANALSLSSISELVPPAFLFSAEPDNIQLSGSSINDVQLAQVNQFLRSMGRSS</sequence>
<reference evidence="2 3" key="1">
    <citation type="submission" date="2023-01" db="EMBL/GenBank/DDBJ databases">
        <title>Novel species of the genus Asticcacaulis isolated from rivers.</title>
        <authorList>
            <person name="Lu H."/>
        </authorList>
    </citation>
    <scope>NUCLEOTIDE SEQUENCE [LARGE SCALE GENOMIC DNA]</scope>
    <source>
        <strain evidence="2 3">LKC15W</strain>
    </source>
</reference>
<dbReference type="InterPro" id="IPR010982">
    <property type="entry name" value="Lambda_DNA-bd_dom_sf"/>
</dbReference>
<keyword evidence="3" id="KW-1185">Reference proteome</keyword>
<proteinExistence type="predicted"/>
<dbReference type="Gene3D" id="1.10.260.40">
    <property type="entry name" value="lambda repressor-like DNA-binding domains"/>
    <property type="match status" value="1"/>
</dbReference>
<dbReference type="Pfam" id="PF01381">
    <property type="entry name" value="HTH_3"/>
    <property type="match status" value="1"/>
</dbReference>
<evidence type="ECO:0000259" key="1">
    <source>
        <dbReference type="PROSITE" id="PS50943"/>
    </source>
</evidence>
<dbReference type="Proteomes" id="UP001218579">
    <property type="component" value="Unassembled WGS sequence"/>
</dbReference>
<name>A0ABT5HGS1_9CAUL</name>
<organism evidence="2 3">
    <name type="scientific">Asticcacaulis machinosus</name>
    <dbReference type="NCBI Taxonomy" id="2984211"/>
    <lineage>
        <taxon>Bacteria</taxon>
        <taxon>Pseudomonadati</taxon>
        <taxon>Pseudomonadota</taxon>
        <taxon>Alphaproteobacteria</taxon>
        <taxon>Caulobacterales</taxon>
        <taxon>Caulobacteraceae</taxon>
        <taxon>Asticcacaulis</taxon>
    </lineage>
</organism>
<accession>A0ABT5HGS1</accession>
<dbReference type="RefSeq" id="WP_272743498.1">
    <property type="nucleotide sequence ID" value="NZ_JAQQKV010000001.1"/>
</dbReference>
<dbReference type="SMART" id="SM00530">
    <property type="entry name" value="HTH_XRE"/>
    <property type="match status" value="1"/>
</dbReference>
<dbReference type="InterPro" id="IPR001387">
    <property type="entry name" value="Cro/C1-type_HTH"/>
</dbReference>
<comment type="caution">
    <text evidence="2">The sequence shown here is derived from an EMBL/GenBank/DDBJ whole genome shotgun (WGS) entry which is preliminary data.</text>
</comment>
<feature type="domain" description="HTH cro/C1-type" evidence="1">
    <location>
        <begin position="14"/>
        <end position="69"/>
    </location>
</feature>
<dbReference type="CDD" id="cd00093">
    <property type="entry name" value="HTH_XRE"/>
    <property type="match status" value="1"/>
</dbReference>
<evidence type="ECO:0000313" key="3">
    <source>
        <dbReference type="Proteomes" id="UP001218579"/>
    </source>
</evidence>
<dbReference type="EMBL" id="JAQQKV010000001">
    <property type="protein sequence ID" value="MDC7675188.1"/>
    <property type="molecule type" value="Genomic_DNA"/>
</dbReference>